<comment type="caution">
    <text evidence="1">The sequence shown here is derived from an EMBL/GenBank/DDBJ whole genome shotgun (WGS) entry which is preliminary data.</text>
</comment>
<evidence type="ECO:0000313" key="2">
    <source>
        <dbReference type="Proteomes" id="UP001595075"/>
    </source>
</evidence>
<keyword evidence="2" id="KW-1185">Reference proteome</keyword>
<accession>A0ABR4BSI5</accession>
<sequence>MFFQRPTPVAQPCLEIRRIGANTSNISTSEEIGEIECNRFWTTMKVKSRWNIRKPRHVHDVGEDEALWASVADGLAGSSKKFPRVQKLSENSAALPV</sequence>
<dbReference type="EMBL" id="JAZHXI010000021">
    <property type="protein sequence ID" value="KAL2060613.1"/>
    <property type="molecule type" value="Genomic_DNA"/>
</dbReference>
<protein>
    <submittedName>
        <fullName evidence="1">Uncharacterized protein</fullName>
    </submittedName>
</protein>
<feature type="non-terminal residue" evidence="1">
    <location>
        <position position="97"/>
    </location>
</feature>
<reference evidence="1 2" key="1">
    <citation type="journal article" date="2024" name="Commun. Biol.">
        <title>Comparative genomic analysis of thermophilic fungi reveals convergent evolutionary adaptations and gene losses.</title>
        <authorList>
            <person name="Steindorff A.S."/>
            <person name="Aguilar-Pontes M.V."/>
            <person name="Robinson A.J."/>
            <person name="Andreopoulos B."/>
            <person name="LaButti K."/>
            <person name="Kuo A."/>
            <person name="Mondo S."/>
            <person name="Riley R."/>
            <person name="Otillar R."/>
            <person name="Haridas S."/>
            <person name="Lipzen A."/>
            <person name="Grimwood J."/>
            <person name="Schmutz J."/>
            <person name="Clum A."/>
            <person name="Reid I.D."/>
            <person name="Moisan M.C."/>
            <person name="Butler G."/>
            <person name="Nguyen T.T.M."/>
            <person name="Dewar K."/>
            <person name="Conant G."/>
            <person name="Drula E."/>
            <person name="Henrissat B."/>
            <person name="Hansel C."/>
            <person name="Singer S."/>
            <person name="Hutchinson M.I."/>
            <person name="de Vries R.P."/>
            <person name="Natvig D.O."/>
            <person name="Powell A.J."/>
            <person name="Tsang A."/>
            <person name="Grigoriev I.V."/>
        </authorList>
    </citation>
    <scope>NUCLEOTIDE SEQUENCE [LARGE SCALE GENOMIC DNA]</scope>
    <source>
        <strain evidence="1 2">CBS 494.80</strain>
    </source>
</reference>
<evidence type="ECO:0000313" key="1">
    <source>
        <dbReference type="EMBL" id="KAL2060613.1"/>
    </source>
</evidence>
<dbReference type="Proteomes" id="UP001595075">
    <property type="component" value="Unassembled WGS sequence"/>
</dbReference>
<organism evidence="1 2">
    <name type="scientific">Oculimacula yallundae</name>
    <dbReference type="NCBI Taxonomy" id="86028"/>
    <lineage>
        <taxon>Eukaryota</taxon>
        <taxon>Fungi</taxon>
        <taxon>Dikarya</taxon>
        <taxon>Ascomycota</taxon>
        <taxon>Pezizomycotina</taxon>
        <taxon>Leotiomycetes</taxon>
        <taxon>Helotiales</taxon>
        <taxon>Ploettnerulaceae</taxon>
        <taxon>Oculimacula</taxon>
    </lineage>
</organism>
<name>A0ABR4BSI5_9HELO</name>
<gene>
    <name evidence="1" type="ORF">VTL71DRAFT_9254</name>
</gene>
<proteinExistence type="predicted"/>